<name>A0A150XQL9_ROSEK</name>
<keyword evidence="5" id="KW-0560">Oxidoreductase</keyword>
<dbReference type="Pfam" id="PF05199">
    <property type="entry name" value="GMC_oxred_C"/>
    <property type="match status" value="1"/>
</dbReference>
<evidence type="ECO:0000256" key="3">
    <source>
        <dbReference type="ARBA" id="ARBA00022630"/>
    </source>
</evidence>
<protein>
    <recommendedName>
        <fullName evidence="6">Glucose-methanol-choline oxidoreductase C-terminal domain-containing protein</fullName>
    </recommendedName>
</protein>
<comment type="similarity">
    <text evidence="2">Belongs to the GMC oxidoreductase family.</text>
</comment>
<dbReference type="Gene3D" id="3.50.50.60">
    <property type="entry name" value="FAD/NAD(P)-binding domain"/>
    <property type="match status" value="2"/>
</dbReference>
<comment type="caution">
    <text evidence="7">The sequence shown here is derived from an EMBL/GenBank/DDBJ whole genome shotgun (WGS) entry which is preliminary data.</text>
</comment>
<dbReference type="GO" id="GO:0016614">
    <property type="term" value="F:oxidoreductase activity, acting on CH-OH group of donors"/>
    <property type="evidence" value="ECO:0007669"/>
    <property type="project" value="InterPro"/>
</dbReference>
<dbReference type="RefSeq" id="WP_062589198.1">
    <property type="nucleotide sequence ID" value="NZ_LQZQ01000003.1"/>
</dbReference>
<dbReference type="OrthoDB" id="9798604at2"/>
<dbReference type="InterPro" id="IPR007867">
    <property type="entry name" value="GMC_OxRtase_C"/>
</dbReference>
<evidence type="ECO:0000256" key="2">
    <source>
        <dbReference type="ARBA" id="ARBA00010790"/>
    </source>
</evidence>
<dbReference type="PANTHER" id="PTHR42784">
    <property type="entry name" value="PYRANOSE 2-OXIDASE"/>
    <property type="match status" value="1"/>
</dbReference>
<feature type="domain" description="Glucose-methanol-choline oxidoreductase C-terminal" evidence="6">
    <location>
        <begin position="337"/>
        <end position="459"/>
    </location>
</feature>
<dbReference type="Proteomes" id="UP000075583">
    <property type="component" value="Unassembled WGS sequence"/>
</dbReference>
<evidence type="ECO:0000313" key="7">
    <source>
        <dbReference type="EMBL" id="KYG81030.1"/>
    </source>
</evidence>
<keyword evidence="3" id="KW-0285">Flavoprotein</keyword>
<dbReference type="EMBL" id="LQZQ01000003">
    <property type="protein sequence ID" value="KYG81030.1"/>
    <property type="molecule type" value="Genomic_DNA"/>
</dbReference>
<evidence type="ECO:0000256" key="1">
    <source>
        <dbReference type="ARBA" id="ARBA00001974"/>
    </source>
</evidence>
<sequence>MIINTRDNIANQLSNKVYDVCICGAGPAGITLARKLAEKGRQVALMEGGDRSLSSDSQQLYRGDSLGTPYPVAASRLRYFGGTSNHWGGETRPLDERDFQPLAYHPYNEWPIAKQDLDVYTAEVSKILDLDQPDLKDDVFDNKASNLPLMTPAYRYSKPVTRFGIKYGEEISESPNIHLHLNANLVDISLNNDHDEVSEFVFRYDPESQAFAIKARYFVLSCGGLENPRALLLANKQMSNGIGNRHDMVGRHFCEHIETTIGSAVMKESHESTGFNICTDVLMRSKKCLSFLVEFSATGSDENSSFLQRLYDSIFGASEPELQSEISLIIQQACNPESRVTLTDKKDEFGLKRLALNWRQTALDHHTIRTAAIEVANTLARHDIGRMKVAPFILDRSVEIPIGFMNHHMCTTRMSKDERTGVVDQDCKVFGLDNFFIAGSSVFASAGVSNPTYTIIQLALRLGGHMNELLD</sequence>
<evidence type="ECO:0000256" key="5">
    <source>
        <dbReference type="ARBA" id="ARBA00023002"/>
    </source>
</evidence>
<dbReference type="InterPro" id="IPR036188">
    <property type="entry name" value="FAD/NAD-bd_sf"/>
</dbReference>
<evidence type="ECO:0000259" key="6">
    <source>
        <dbReference type="Pfam" id="PF05199"/>
    </source>
</evidence>
<comment type="cofactor">
    <cofactor evidence="1">
        <name>FAD</name>
        <dbReference type="ChEBI" id="CHEBI:57692"/>
    </cofactor>
</comment>
<dbReference type="PANTHER" id="PTHR42784:SF1">
    <property type="entry name" value="PYRANOSE 2-OXIDASE"/>
    <property type="match status" value="1"/>
</dbReference>
<gene>
    <name evidence="7" type="ORF">MB14_14720</name>
</gene>
<evidence type="ECO:0000256" key="4">
    <source>
        <dbReference type="ARBA" id="ARBA00022827"/>
    </source>
</evidence>
<accession>A0A150XQL9</accession>
<dbReference type="InterPro" id="IPR051473">
    <property type="entry name" value="P2Ox-like"/>
</dbReference>
<dbReference type="SUPFAM" id="SSF51905">
    <property type="entry name" value="FAD/NAD(P)-binding domain"/>
    <property type="match status" value="1"/>
</dbReference>
<keyword evidence="8" id="KW-1185">Reference proteome</keyword>
<keyword evidence="4" id="KW-0274">FAD</keyword>
<dbReference type="AlphaFoldDB" id="A0A150XQL9"/>
<organism evidence="7 8">
    <name type="scientific">Roseivirga ehrenbergii (strain DSM 102268 / JCM 13514 / KCTC 12282 / NCIMB 14502 / KMM 6017)</name>
    <dbReference type="NCBI Taxonomy" id="279360"/>
    <lineage>
        <taxon>Bacteria</taxon>
        <taxon>Pseudomonadati</taxon>
        <taxon>Bacteroidota</taxon>
        <taxon>Cytophagia</taxon>
        <taxon>Cytophagales</taxon>
        <taxon>Roseivirgaceae</taxon>
        <taxon>Roseivirga</taxon>
    </lineage>
</organism>
<evidence type="ECO:0000313" key="8">
    <source>
        <dbReference type="Proteomes" id="UP000075583"/>
    </source>
</evidence>
<proteinExistence type="inferred from homology"/>
<dbReference type="STRING" id="279360.MB14_14720"/>
<reference evidence="7" key="1">
    <citation type="submission" date="2016-01" db="EMBL/GenBank/DDBJ databases">
        <title>Genome sequencing of Roseivirga ehrenbergii KMM 6017.</title>
        <authorList>
            <person name="Selvaratnam C."/>
            <person name="Thevarajoo S."/>
            <person name="Goh K.M."/>
            <person name="Ee R."/>
            <person name="Chan K.-G."/>
            <person name="Chong C.S."/>
        </authorList>
    </citation>
    <scope>NUCLEOTIDE SEQUENCE [LARGE SCALE GENOMIC DNA]</scope>
    <source>
        <strain evidence="7">KMM 6017</strain>
    </source>
</reference>